<dbReference type="Gene3D" id="3.40.50.410">
    <property type="entry name" value="von Willebrand factor, type A domain"/>
    <property type="match status" value="1"/>
</dbReference>
<keyword evidence="1" id="KW-0472">Membrane</keyword>
<reference evidence="3" key="2">
    <citation type="submission" date="2024-06" db="EMBL/GenBank/DDBJ databases">
        <authorList>
            <person name="Petrova K.O."/>
            <person name="Toshchakov S.V."/>
            <person name="Boltjanskaja Y.V."/>
            <person name="Kevbrin V.V."/>
        </authorList>
    </citation>
    <scope>NUCLEOTIDE SEQUENCE</scope>
    <source>
        <strain evidence="3">Z-710</strain>
    </source>
</reference>
<sequence length="526" mass="59532">MRNEKGVTLLEVVLATAIALVLLTVAYNMLFVGVRSHSTSVKIFEEQSDMRYTAETINNTLRFASVAFAVPEEQFAPQLDHAGRITGLAKPWNYIGLSPDGDSLVHYEYHNETDSYKMNVLAQPKGDLTYQLNFRKTSESQEDKNIKYFLRGIDNGREKFEISTEVEALNALHVIDWGDESNMSVALAYRTEETPKIHERPVAAMTMVLDTSGSMNDDLDGNSPREQEKSRIEILKETLKRMFSVMENNGGENIYARLVPFHANANSPHPNYNKDPERFNKVRDDNVNWNNLIDNLSADNGTNTGDGMRRGYYHLLDFNNNLGNYGLTDDTEVENYMVIMVDGVSTMASADVWWRRRHGYGYSDYILDDGNISKNTPTYSNWSGKGGHWERSPSQVPNPSNWWNYQGRWHIGDGMGLCTLATKYVDRVGEDLIQAKDPAAEDLGLDGNIFVIGFSNLDEDLESVKDIAKAVGIEVAEDNSDVENDFVYNDRVFIARDGDKLDEIFRNIAGYISEDLWQIEGPRITE</sequence>
<dbReference type="RefSeq" id="WP_353892524.1">
    <property type="nucleotide sequence ID" value="NZ_CP159485.1"/>
</dbReference>
<dbReference type="Pfam" id="PF07963">
    <property type="entry name" value="N_methyl"/>
    <property type="match status" value="1"/>
</dbReference>
<evidence type="ECO:0000259" key="2">
    <source>
        <dbReference type="PROSITE" id="PS50234"/>
    </source>
</evidence>
<dbReference type="EMBL" id="CP159485">
    <property type="protein sequence ID" value="XCI27947.1"/>
    <property type="molecule type" value="Genomic_DNA"/>
</dbReference>
<dbReference type="InterPro" id="IPR036465">
    <property type="entry name" value="vWFA_dom_sf"/>
</dbReference>
<dbReference type="InterPro" id="IPR002035">
    <property type="entry name" value="VWF_A"/>
</dbReference>
<dbReference type="InterPro" id="IPR012902">
    <property type="entry name" value="N_methyl_site"/>
</dbReference>
<evidence type="ECO:0000313" key="3">
    <source>
        <dbReference type="EMBL" id="XCI27947.1"/>
    </source>
</evidence>
<reference evidence="3" key="1">
    <citation type="journal article" date="2018" name="Antonie Van Leeuwenhoek">
        <title>Proteinivorax hydrogeniformans sp. nov., an anaerobic, haloalkaliphilic bacterium fermenting proteinaceous compounds with high hydrogen production.</title>
        <authorList>
            <person name="Boltyanskaya Y."/>
            <person name="Detkova E."/>
            <person name="Pimenov N."/>
            <person name="Kevbrin V."/>
        </authorList>
    </citation>
    <scope>NUCLEOTIDE SEQUENCE</scope>
    <source>
        <strain evidence="3">Z-710</strain>
    </source>
</reference>
<name>A0AAU8HSH7_9FIRM</name>
<accession>A0AAU8HSH7</accession>
<dbReference type="AlphaFoldDB" id="A0AAU8HSH7"/>
<organism evidence="3">
    <name type="scientific">Proteinivorax hydrogeniformans</name>
    <dbReference type="NCBI Taxonomy" id="1826727"/>
    <lineage>
        <taxon>Bacteria</taxon>
        <taxon>Bacillati</taxon>
        <taxon>Bacillota</taxon>
        <taxon>Clostridia</taxon>
        <taxon>Eubacteriales</taxon>
        <taxon>Proteinivoracaceae</taxon>
        <taxon>Proteinivorax</taxon>
    </lineage>
</organism>
<dbReference type="SUPFAM" id="SSF53300">
    <property type="entry name" value="vWA-like"/>
    <property type="match status" value="1"/>
</dbReference>
<evidence type="ECO:0000256" key="1">
    <source>
        <dbReference type="SAM" id="Phobius"/>
    </source>
</evidence>
<keyword evidence="1" id="KW-1133">Transmembrane helix</keyword>
<dbReference type="PROSITE" id="PS00409">
    <property type="entry name" value="PROKAR_NTER_METHYL"/>
    <property type="match status" value="1"/>
</dbReference>
<proteinExistence type="predicted"/>
<keyword evidence="1" id="KW-0812">Transmembrane</keyword>
<feature type="domain" description="VWFA" evidence="2">
    <location>
        <begin position="204"/>
        <end position="508"/>
    </location>
</feature>
<gene>
    <name evidence="3" type="ORF">PRVXH_001876</name>
</gene>
<feature type="transmembrane region" description="Helical" evidence="1">
    <location>
        <begin position="12"/>
        <end position="34"/>
    </location>
</feature>
<dbReference type="PROSITE" id="PS50234">
    <property type="entry name" value="VWFA"/>
    <property type="match status" value="1"/>
</dbReference>
<protein>
    <submittedName>
        <fullName evidence="3">Prepilin-type N-terminal cleavage/methylation domain-containing protein</fullName>
    </submittedName>
</protein>